<evidence type="ECO:0000313" key="2">
    <source>
        <dbReference type="WBParaSite" id="ACRNAN_scaffold2929.g26848.t1"/>
    </source>
</evidence>
<proteinExistence type="predicted"/>
<keyword evidence="1" id="KW-1185">Reference proteome</keyword>
<sequence length="82" mass="8896">MDLPKQHSTPKLQCKSTCISTATNLPTPLLDRDLSIHGCYHCEPEVALTCYADNNGALAHVSCESFDFYSTCSADGTTNKNV</sequence>
<name>A0A914DMN1_9BILA</name>
<dbReference type="AlphaFoldDB" id="A0A914DMN1"/>
<evidence type="ECO:0000313" key="1">
    <source>
        <dbReference type="Proteomes" id="UP000887540"/>
    </source>
</evidence>
<reference evidence="2" key="1">
    <citation type="submission" date="2022-11" db="UniProtKB">
        <authorList>
            <consortium name="WormBaseParasite"/>
        </authorList>
    </citation>
    <scope>IDENTIFICATION</scope>
</reference>
<accession>A0A914DMN1</accession>
<protein>
    <submittedName>
        <fullName evidence="2">Uncharacterized protein</fullName>
    </submittedName>
</protein>
<dbReference type="WBParaSite" id="ACRNAN_scaffold2929.g26848.t1">
    <property type="protein sequence ID" value="ACRNAN_scaffold2929.g26848.t1"/>
    <property type="gene ID" value="ACRNAN_scaffold2929.g26848"/>
</dbReference>
<dbReference type="Proteomes" id="UP000887540">
    <property type="component" value="Unplaced"/>
</dbReference>
<organism evidence="1 2">
    <name type="scientific">Acrobeloides nanus</name>
    <dbReference type="NCBI Taxonomy" id="290746"/>
    <lineage>
        <taxon>Eukaryota</taxon>
        <taxon>Metazoa</taxon>
        <taxon>Ecdysozoa</taxon>
        <taxon>Nematoda</taxon>
        <taxon>Chromadorea</taxon>
        <taxon>Rhabditida</taxon>
        <taxon>Tylenchina</taxon>
        <taxon>Cephalobomorpha</taxon>
        <taxon>Cephaloboidea</taxon>
        <taxon>Cephalobidae</taxon>
        <taxon>Acrobeloides</taxon>
    </lineage>
</organism>